<evidence type="ECO:0000256" key="9">
    <source>
        <dbReference type="SAM" id="Phobius"/>
    </source>
</evidence>
<feature type="transmembrane region" description="Helical" evidence="9">
    <location>
        <begin position="259"/>
        <end position="285"/>
    </location>
</feature>
<evidence type="ECO:0000256" key="5">
    <source>
        <dbReference type="ARBA" id="ARBA00022741"/>
    </source>
</evidence>
<evidence type="ECO:0000256" key="8">
    <source>
        <dbReference type="ARBA" id="ARBA00023136"/>
    </source>
</evidence>
<dbReference type="GO" id="GO:0008233">
    <property type="term" value="F:peptidase activity"/>
    <property type="evidence" value="ECO:0007669"/>
    <property type="project" value="InterPro"/>
</dbReference>
<dbReference type="GO" id="GO:0005524">
    <property type="term" value="F:ATP binding"/>
    <property type="evidence" value="ECO:0007669"/>
    <property type="project" value="UniProtKB-KW"/>
</dbReference>
<feature type="domain" description="ABC transporter" evidence="10">
    <location>
        <begin position="469"/>
        <end position="699"/>
    </location>
</feature>
<feature type="transmembrane region" description="Helical" evidence="9">
    <location>
        <begin position="291"/>
        <end position="311"/>
    </location>
</feature>
<accession>K2IIH5</accession>
<organism evidence="13 14">
    <name type="scientific">Gallaecimonas xiamenensis 3-C-1</name>
    <dbReference type="NCBI Taxonomy" id="745411"/>
    <lineage>
        <taxon>Bacteria</taxon>
        <taxon>Pseudomonadati</taxon>
        <taxon>Pseudomonadota</taxon>
        <taxon>Gammaproteobacteria</taxon>
        <taxon>Enterobacterales</taxon>
        <taxon>Gallaecimonadaceae</taxon>
        <taxon>Gallaecimonas</taxon>
    </lineage>
</organism>
<dbReference type="SMART" id="SM00382">
    <property type="entry name" value="AAA"/>
    <property type="match status" value="1"/>
</dbReference>
<dbReference type="InterPro" id="IPR017750">
    <property type="entry name" value="ATPase_T1SS"/>
</dbReference>
<dbReference type="PANTHER" id="PTHR24221">
    <property type="entry name" value="ATP-BINDING CASSETTE SUB-FAMILY B"/>
    <property type="match status" value="1"/>
</dbReference>
<evidence type="ECO:0000259" key="10">
    <source>
        <dbReference type="PROSITE" id="PS50893"/>
    </source>
</evidence>
<dbReference type="EMBL" id="AMRI01000022">
    <property type="protein sequence ID" value="EKE69941.1"/>
    <property type="molecule type" value="Genomic_DNA"/>
</dbReference>
<dbReference type="PANTHER" id="PTHR24221:SF248">
    <property type="entry name" value="ABC TRANSPORTER TRANSMEMBRANE REGION"/>
    <property type="match status" value="1"/>
</dbReference>
<dbReference type="STRING" id="745411.B3C1_14675"/>
<dbReference type="GO" id="GO:0016887">
    <property type="term" value="F:ATP hydrolysis activity"/>
    <property type="evidence" value="ECO:0007669"/>
    <property type="project" value="InterPro"/>
</dbReference>
<evidence type="ECO:0000256" key="3">
    <source>
        <dbReference type="ARBA" id="ARBA00022475"/>
    </source>
</evidence>
<dbReference type="PROSITE" id="PS50990">
    <property type="entry name" value="PEPTIDASE_C39"/>
    <property type="match status" value="1"/>
</dbReference>
<feature type="transmembrane region" description="Helical" evidence="9">
    <location>
        <begin position="157"/>
        <end position="179"/>
    </location>
</feature>
<feature type="transmembrane region" description="Helical" evidence="9">
    <location>
        <begin position="376"/>
        <end position="400"/>
    </location>
</feature>
<dbReference type="Gene3D" id="1.20.1560.10">
    <property type="entry name" value="ABC transporter type 1, transmembrane domain"/>
    <property type="match status" value="1"/>
</dbReference>
<feature type="transmembrane region" description="Helical" evidence="9">
    <location>
        <begin position="191"/>
        <end position="211"/>
    </location>
</feature>
<dbReference type="NCBIfam" id="TIGR03375">
    <property type="entry name" value="type_I_sec_LssB"/>
    <property type="match status" value="1"/>
</dbReference>
<evidence type="ECO:0000256" key="1">
    <source>
        <dbReference type="ARBA" id="ARBA00004651"/>
    </source>
</evidence>
<dbReference type="GO" id="GO:0006508">
    <property type="term" value="P:proteolysis"/>
    <property type="evidence" value="ECO:0007669"/>
    <property type="project" value="InterPro"/>
</dbReference>
<dbReference type="Gene3D" id="3.90.70.10">
    <property type="entry name" value="Cysteine proteinases"/>
    <property type="match status" value="1"/>
</dbReference>
<evidence type="ECO:0000256" key="2">
    <source>
        <dbReference type="ARBA" id="ARBA00022448"/>
    </source>
</evidence>
<dbReference type="GO" id="GO:0005886">
    <property type="term" value="C:plasma membrane"/>
    <property type="evidence" value="ECO:0007669"/>
    <property type="project" value="UniProtKB-SubCell"/>
</dbReference>
<keyword evidence="5" id="KW-0547">Nucleotide-binding</keyword>
<dbReference type="InterPro" id="IPR003593">
    <property type="entry name" value="AAA+_ATPase"/>
</dbReference>
<dbReference type="PROSITE" id="PS50929">
    <property type="entry name" value="ABC_TM1F"/>
    <property type="match status" value="1"/>
</dbReference>
<comment type="caution">
    <text evidence="13">The sequence shown here is derived from an EMBL/GenBank/DDBJ whole genome shotgun (WGS) entry which is preliminary data.</text>
</comment>
<dbReference type="SUPFAM" id="SSF90123">
    <property type="entry name" value="ABC transporter transmembrane region"/>
    <property type="match status" value="1"/>
</dbReference>
<keyword evidence="4 9" id="KW-0812">Transmembrane</keyword>
<dbReference type="GO" id="GO:0140359">
    <property type="term" value="F:ABC-type transporter activity"/>
    <property type="evidence" value="ECO:0007669"/>
    <property type="project" value="InterPro"/>
</dbReference>
<dbReference type="InterPro" id="IPR039421">
    <property type="entry name" value="Type_1_exporter"/>
</dbReference>
<evidence type="ECO:0000259" key="12">
    <source>
        <dbReference type="PROSITE" id="PS50990"/>
    </source>
</evidence>
<dbReference type="InterPro" id="IPR005074">
    <property type="entry name" value="Peptidase_C39"/>
</dbReference>
<dbReference type="Pfam" id="PF00664">
    <property type="entry name" value="ABC_membrane"/>
    <property type="match status" value="1"/>
</dbReference>
<feature type="domain" description="Peptidase C39" evidence="12">
    <location>
        <begin position="3"/>
        <end position="123"/>
    </location>
</feature>
<dbReference type="GO" id="GO:0034040">
    <property type="term" value="F:ATPase-coupled lipid transmembrane transporter activity"/>
    <property type="evidence" value="ECO:0007669"/>
    <property type="project" value="TreeGrafter"/>
</dbReference>
<dbReference type="CDD" id="cd18587">
    <property type="entry name" value="ABC_6TM_LapB_like"/>
    <property type="match status" value="1"/>
</dbReference>
<dbReference type="SUPFAM" id="SSF52540">
    <property type="entry name" value="P-loop containing nucleoside triphosphate hydrolases"/>
    <property type="match status" value="1"/>
</dbReference>
<dbReference type="Pfam" id="PF00005">
    <property type="entry name" value="ABC_tran"/>
    <property type="match status" value="1"/>
</dbReference>
<gene>
    <name evidence="13" type="ORF">B3C1_14675</name>
</gene>
<dbReference type="InterPro" id="IPR036640">
    <property type="entry name" value="ABC1_TM_sf"/>
</dbReference>
<feature type="transmembrane region" description="Helical" evidence="9">
    <location>
        <begin position="406"/>
        <end position="431"/>
    </location>
</feature>
<evidence type="ECO:0000313" key="13">
    <source>
        <dbReference type="EMBL" id="EKE69941.1"/>
    </source>
</evidence>
<keyword evidence="7 9" id="KW-1133">Transmembrane helix</keyword>
<evidence type="ECO:0000259" key="11">
    <source>
        <dbReference type="PROSITE" id="PS50929"/>
    </source>
</evidence>
<keyword evidence="2" id="KW-0813">Transport</keyword>
<evidence type="ECO:0000256" key="6">
    <source>
        <dbReference type="ARBA" id="ARBA00022840"/>
    </source>
</evidence>
<reference evidence="13 14" key="1">
    <citation type="journal article" date="2012" name="J. Bacteriol.">
        <title>Genome Sequence of Gallaecimonas xiamenensis Type Strain 3-C-1.</title>
        <authorList>
            <person name="Lai Q."/>
            <person name="Wang L."/>
            <person name="Wang W."/>
            <person name="Shao Z."/>
        </authorList>
    </citation>
    <scope>NUCLEOTIDE SEQUENCE [LARGE SCALE GENOMIC DNA]</scope>
    <source>
        <strain evidence="13 14">3-C-1</strain>
    </source>
</reference>
<keyword evidence="6" id="KW-0067">ATP-binding</keyword>
<dbReference type="PROSITE" id="PS50893">
    <property type="entry name" value="ABC_TRANSPORTER_2"/>
    <property type="match status" value="1"/>
</dbReference>
<feature type="domain" description="ABC transmembrane type-1" evidence="11">
    <location>
        <begin position="157"/>
        <end position="435"/>
    </location>
</feature>
<dbReference type="PATRIC" id="fig|745411.4.peg.2886"/>
<keyword evidence="8 9" id="KW-0472">Membrane</keyword>
<evidence type="ECO:0000256" key="4">
    <source>
        <dbReference type="ARBA" id="ARBA00022692"/>
    </source>
</evidence>
<evidence type="ECO:0000256" key="7">
    <source>
        <dbReference type="ARBA" id="ARBA00022989"/>
    </source>
</evidence>
<evidence type="ECO:0000313" key="14">
    <source>
        <dbReference type="Proteomes" id="UP000006755"/>
    </source>
</evidence>
<dbReference type="AlphaFoldDB" id="K2IIH5"/>
<name>K2IIH5_9GAMM</name>
<keyword evidence="3" id="KW-1003">Cell membrane</keyword>
<sequence>MSQAETADALLDALQWVLSKEGKALSGNALLAGLPLEEGCLTTDSFPRAASRGGLEAHLRNLPLAELARQPLPLVLLLDSKECLVLTDIHQGQGTWISFPKRETQTAPLGELEGRYMGYGFTLFALVEPGQTQSHKPQEQHLFWRSLWQRRGLYSDALVASLLINFFALVVPLFIMNVYDRVVPNLAFDSLWVLAAGALIAFVFDTTLRLVRTRLLDLAGRQAEQQLSQVLMERCLGTPLVKRAGSLGMAMRRFQDFDYLRDFISSSTIALAVDLPFALLFLLVVWVISGALVAVPLVAALVLILGAFALARSLHKAVSLNAQLGGIRQGQLAEMLAMPEYIKACGAEHRCQQSWEQLVAAQSQVQNRMRDLQQRLATLASLMVQLTMVGVVVMGVLNLAEGGSSLGAIVAAVMLSSRTIGPFAQLANLIGRYQQAKVGMKALDEALAETDEFGDATERLHRPLARGSFQLDSLSFTYPGSDLPALDNLSLSIRPGERVGIIGRTGCGKTTLARLLLGLYQPDKGHLLVDGVDIRQRHPMDLRRGIGYLAQDARLVAGTIRDNIVFGLGHVPDSQVLDAAERAGLSAFTNVDQSGLSRRVGEGGLMLSLGQRHLVALARALVLKPKVLLLDEPTASLDPATEQKVLRQLGQLGRDCTLLLVTHKHSMLELVDRLIVLENGHLVVDGPKDQVLSWLKEQGGRHA</sequence>
<dbReference type="InterPro" id="IPR027417">
    <property type="entry name" value="P-loop_NTPase"/>
</dbReference>
<dbReference type="FunFam" id="3.40.50.300:FF:000299">
    <property type="entry name" value="ABC transporter ATP-binding protein/permease"/>
    <property type="match status" value="1"/>
</dbReference>
<protein>
    <submittedName>
        <fullName evidence="13">ABC transporter</fullName>
    </submittedName>
</protein>
<keyword evidence="14" id="KW-1185">Reference proteome</keyword>
<dbReference type="InterPro" id="IPR003439">
    <property type="entry name" value="ABC_transporter-like_ATP-bd"/>
</dbReference>
<dbReference type="Gene3D" id="3.40.50.300">
    <property type="entry name" value="P-loop containing nucleotide triphosphate hydrolases"/>
    <property type="match status" value="1"/>
</dbReference>
<dbReference type="eggNOG" id="COG2274">
    <property type="taxonomic scope" value="Bacteria"/>
</dbReference>
<dbReference type="Proteomes" id="UP000006755">
    <property type="component" value="Unassembled WGS sequence"/>
</dbReference>
<proteinExistence type="predicted"/>
<dbReference type="InterPro" id="IPR011527">
    <property type="entry name" value="ABC1_TM_dom"/>
</dbReference>
<comment type="subcellular location">
    <subcellularLocation>
        <location evidence="1">Cell membrane</location>
        <topology evidence="1">Multi-pass membrane protein</topology>
    </subcellularLocation>
</comment>